<gene>
    <name evidence="2" type="ORF">RR46_06043</name>
</gene>
<protein>
    <submittedName>
        <fullName evidence="2">Uncharacterized protein</fullName>
    </submittedName>
</protein>
<organism evidence="2 3">
    <name type="scientific">Papilio xuthus</name>
    <name type="common">Asian swallowtail butterfly</name>
    <dbReference type="NCBI Taxonomy" id="66420"/>
    <lineage>
        <taxon>Eukaryota</taxon>
        <taxon>Metazoa</taxon>
        <taxon>Ecdysozoa</taxon>
        <taxon>Arthropoda</taxon>
        <taxon>Hexapoda</taxon>
        <taxon>Insecta</taxon>
        <taxon>Pterygota</taxon>
        <taxon>Neoptera</taxon>
        <taxon>Endopterygota</taxon>
        <taxon>Lepidoptera</taxon>
        <taxon>Glossata</taxon>
        <taxon>Ditrysia</taxon>
        <taxon>Papilionoidea</taxon>
        <taxon>Papilionidae</taxon>
        <taxon>Papilioninae</taxon>
        <taxon>Papilio</taxon>
    </lineage>
</organism>
<keyword evidence="3" id="KW-1185">Reference proteome</keyword>
<dbReference type="EMBL" id="KQ459302">
    <property type="protein sequence ID" value="KPJ01747.1"/>
    <property type="molecule type" value="Genomic_DNA"/>
</dbReference>
<dbReference type="Proteomes" id="UP000053268">
    <property type="component" value="Unassembled WGS sequence"/>
</dbReference>
<evidence type="ECO:0000256" key="1">
    <source>
        <dbReference type="SAM" id="MobiDB-lite"/>
    </source>
</evidence>
<evidence type="ECO:0000313" key="3">
    <source>
        <dbReference type="Proteomes" id="UP000053268"/>
    </source>
</evidence>
<feature type="region of interest" description="Disordered" evidence="1">
    <location>
        <begin position="27"/>
        <end position="51"/>
    </location>
</feature>
<feature type="region of interest" description="Disordered" evidence="1">
    <location>
        <begin position="67"/>
        <end position="113"/>
    </location>
</feature>
<feature type="compositionally biased region" description="Basic residues" evidence="1">
    <location>
        <begin position="27"/>
        <end position="36"/>
    </location>
</feature>
<reference evidence="2 3" key="1">
    <citation type="journal article" date="2015" name="Nat. Commun.">
        <title>Outbred genome sequencing and CRISPR/Cas9 gene editing in butterflies.</title>
        <authorList>
            <person name="Li X."/>
            <person name="Fan D."/>
            <person name="Zhang W."/>
            <person name="Liu G."/>
            <person name="Zhang L."/>
            <person name="Zhao L."/>
            <person name="Fang X."/>
            <person name="Chen L."/>
            <person name="Dong Y."/>
            <person name="Chen Y."/>
            <person name="Ding Y."/>
            <person name="Zhao R."/>
            <person name="Feng M."/>
            <person name="Zhu Y."/>
            <person name="Feng Y."/>
            <person name="Jiang X."/>
            <person name="Zhu D."/>
            <person name="Xiang H."/>
            <person name="Feng X."/>
            <person name="Li S."/>
            <person name="Wang J."/>
            <person name="Zhang G."/>
            <person name="Kronforst M.R."/>
            <person name="Wang W."/>
        </authorList>
    </citation>
    <scope>NUCLEOTIDE SEQUENCE [LARGE SCALE GENOMIC DNA]</scope>
    <source>
        <strain evidence="2">Ya'a_city_454_Px</strain>
        <tissue evidence="2">Whole body</tissue>
    </source>
</reference>
<name>A0A194Q883_PAPXU</name>
<sequence length="132" mass="15305">MTCYPSRPQCPNLFTVNVISRRASFKKKHRISHRCPPRLNTRPGQHRNPTHILCTQYTLNAVTVQSCRAKRHSDETRGSTSTHHDVTAELRQGRQQRPPRVPQSLTSPNADRERYLFKNNRSISVNKFSSRD</sequence>
<proteinExistence type="predicted"/>
<dbReference type="AlphaFoldDB" id="A0A194Q883"/>
<feature type="compositionally biased region" description="Basic and acidic residues" evidence="1">
    <location>
        <begin position="72"/>
        <end position="92"/>
    </location>
</feature>
<evidence type="ECO:0000313" key="2">
    <source>
        <dbReference type="EMBL" id="KPJ01747.1"/>
    </source>
</evidence>
<accession>A0A194Q883</accession>